<reference evidence="4" key="1">
    <citation type="submission" date="2025-08" db="UniProtKB">
        <authorList>
            <consortium name="Ensembl"/>
        </authorList>
    </citation>
    <scope>IDENTIFICATION</scope>
</reference>
<dbReference type="CTD" id="7398"/>
<dbReference type="RefSeq" id="XP_019749923.1">
    <property type="nucleotide sequence ID" value="XM_019894364.1"/>
</dbReference>
<name>A0A3Q2Z0E4_HIPCM</name>
<dbReference type="PROSITE" id="PS50235">
    <property type="entry name" value="USP_3"/>
    <property type="match status" value="1"/>
</dbReference>
<dbReference type="Ensembl" id="ENSHCOT00000008914.1">
    <property type="protein sequence ID" value="ENSHCOP00000019367.1"/>
    <property type="gene ID" value="ENSHCOG00000004640.1"/>
</dbReference>
<dbReference type="InterPro" id="IPR018200">
    <property type="entry name" value="USP_CS"/>
</dbReference>
<keyword evidence="1" id="KW-0833">Ubl conjugation pathway</keyword>
<comment type="catalytic activity">
    <reaction evidence="1">
        <text>Thiol-dependent hydrolysis of ester, thioester, amide, peptide and isopeptide bonds formed by the C-terminal Gly of ubiquitin (a 76-residue protein attached to proteins as an intracellular targeting signal).</text>
        <dbReference type="EC" id="3.4.19.12"/>
    </reaction>
</comment>
<dbReference type="InterPro" id="IPR050164">
    <property type="entry name" value="Peptidase_C19"/>
</dbReference>
<dbReference type="EC" id="3.4.19.12" evidence="1"/>
<dbReference type="PANTHER" id="PTHR24006:SF905">
    <property type="entry name" value="UBIQUITIN CARBOXYL-TERMINAL HYDROLASE 1"/>
    <property type="match status" value="1"/>
</dbReference>
<organism evidence="4 5">
    <name type="scientific">Hippocampus comes</name>
    <name type="common">Tiger tail seahorse</name>
    <dbReference type="NCBI Taxonomy" id="109280"/>
    <lineage>
        <taxon>Eukaryota</taxon>
        <taxon>Metazoa</taxon>
        <taxon>Chordata</taxon>
        <taxon>Craniata</taxon>
        <taxon>Vertebrata</taxon>
        <taxon>Euteleostomi</taxon>
        <taxon>Actinopterygii</taxon>
        <taxon>Neopterygii</taxon>
        <taxon>Teleostei</taxon>
        <taxon>Neoteleostei</taxon>
        <taxon>Acanthomorphata</taxon>
        <taxon>Syngnathiaria</taxon>
        <taxon>Syngnathiformes</taxon>
        <taxon>Syngnathoidei</taxon>
        <taxon>Syngnathidae</taxon>
        <taxon>Hippocampus</taxon>
    </lineage>
</organism>
<feature type="region of interest" description="Disordered" evidence="2">
    <location>
        <begin position="37"/>
        <end position="64"/>
    </location>
</feature>
<dbReference type="InterPro" id="IPR038765">
    <property type="entry name" value="Papain-like_cys_pep_sf"/>
</dbReference>
<dbReference type="PROSITE" id="PS00972">
    <property type="entry name" value="USP_1"/>
    <property type="match status" value="1"/>
</dbReference>
<dbReference type="GO" id="GO:0005829">
    <property type="term" value="C:cytosol"/>
    <property type="evidence" value="ECO:0007669"/>
    <property type="project" value="TreeGrafter"/>
</dbReference>
<dbReference type="KEGG" id="hcq:109530541"/>
<comment type="similarity">
    <text evidence="1">Belongs to the peptidase C19 family.</text>
</comment>
<keyword evidence="5" id="KW-1185">Reference proteome</keyword>
<reference evidence="4" key="2">
    <citation type="submission" date="2025-09" db="UniProtKB">
        <authorList>
            <consortium name="Ensembl"/>
        </authorList>
    </citation>
    <scope>IDENTIFICATION</scope>
</reference>
<keyword evidence="1" id="KW-0645">Protease</keyword>
<feature type="region of interest" description="Disordered" evidence="2">
    <location>
        <begin position="612"/>
        <end position="714"/>
    </location>
</feature>
<feature type="region of interest" description="Disordered" evidence="2">
    <location>
        <begin position="445"/>
        <end position="467"/>
    </location>
</feature>
<dbReference type="Gene3D" id="3.90.70.10">
    <property type="entry name" value="Cysteine proteinases"/>
    <property type="match status" value="2"/>
</dbReference>
<evidence type="ECO:0000313" key="5">
    <source>
        <dbReference type="Proteomes" id="UP000264820"/>
    </source>
</evidence>
<dbReference type="GO" id="GO:0005634">
    <property type="term" value="C:nucleus"/>
    <property type="evidence" value="ECO:0007669"/>
    <property type="project" value="TreeGrafter"/>
</dbReference>
<dbReference type="InterPro" id="IPR001394">
    <property type="entry name" value="Peptidase_C19_UCH"/>
</dbReference>
<dbReference type="OMA" id="CSPETCC"/>
<dbReference type="STRING" id="109280.ENSHCOP00000019367"/>
<sequence length="771" mass="86554">MPGLQGEEDMASLVSPIKRSKLSLKFFQKKETKRALDFSEPQADDANSCDQVVPAQSLQPSLPDDVPLSYEKRDVVLPFVGLSNGGNTCYLNSILQVLYHCPGLKEGIKSLYKLSKSNAKPTEETKQSEEQAGDTPESFPAHIELLASFHSLIRSVEQLQSDFLLNTDSFSERELDTSPREVLKTLRQLNPMYEGYFQHDAQEVLQCILVYIQEACKTIRKDKKQEAIVTEVQVEHDSSWGSESQRDINEDGQVPGKRKSDTEMGNAKKKPKSGESGVEEEQLLSAPVTRSKSKSFRDNAVENTKDKAEEKDETKKVEEEGANDDEKTFKEADGRKKKRCKLGWLRPAEKQPSIMSMFRTVGKLTSTFAKISTKAEQGNVGADEGQTKDEKKSESVIFPNGNGVQKAPPHQDGLDLMEHLFHGQLVLRTRCLECESFSERREDFQDISVPVQEEQPSSLEDRSSVSPYPKPEKTLKWAIGQFASVERISGEDKYFCDTCRHYAEAERSLLFDKTPEVVTIHLKRFSASSSEMDPYAGLSKVNTPLQTPLTLSLEEWCTPRSSRKGHNYELFAVVMHSGVSIGSGHYTAYVRMSGLKDAKFWLCEREQQNGSKEVVPDYDDGEVSVRRDASQQPASSFACGKPGSKKRPEGGVGLLGGQRSQPDVEHEERVTSGGMKDESEQRKTLRHAKVELKKEAEAGEERGTTSREEEEASEQQALKHLLEYEGKWLLFDDSEVHLVKEEDFIQACSPQTCSSSTPYLLFYKRIPESGH</sequence>
<feature type="region of interest" description="Disordered" evidence="2">
    <location>
        <begin position="118"/>
        <end position="137"/>
    </location>
</feature>
<dbReference type="GO" id="GO:0004843">
    <property type="term" value="F:cysteine-type deubiquitinase activity"/>
    <property type="evidence" value="ECO:0007669"/>
    <property type="project" value="UniProtKB-UniRule"/>
</dbReference>
<keyword evidence="1" id="KW-0788">Thiol protease</keyword>
<proteinExistence type="inferred from homology"/>
<feature type="compositionally biased region" description="Basic and acidic residues" evidence="2">
    <location>
        <begin position="295"/>
        <end position="333"/>
    </location>
</feature>
<feature type="compositionally biased region" description="Basic and acidic residues" evidence="2">
    <location>
        <begin position="662"/>
        <end position="707"/>
    </location>
</feature>
<dbReference type="GO" id="GO:0006508">
    <property type="term" value="P:proteolysis"/>
    <property type="evidence" value="ECO:0007669"/>
    <property type="project" value="UniProtKB-KW"/>
</dbReference>
<feature type="compositionally biased region" description="Basic and acidic residues" evidence="2">
    <location>
        <begin position="234"/>
        <end position="249"/>
    </location>
</feature>
<dbReference type="PANTHER" id="PTHR24006">
    <property type="entry name" value="UBIQUITIN CARBOXYL-TERMINAL HYDROLASE"/>
    <property type="match status" value="1"/>
</dbReference>
<evidence type="ECO:0000256" key="2">
    <source>
        <dbReference type="SAM" id="MobiDB-lite"/>
    </source>
</evidence>
<dbReference type="GO" id="GO:0016579">
    <property type="term" value="P:protein deubiquitination"/>
    <property type="evidence" value="ECO:0007669"/>
    <property type="project" value="InterPro"/>
</dbReference>
<feature type="region of interest" description="Disordered" evidence="2">
    <location>
        <begin position="234"/>
        <end position="333"/>
    </location>
</feature>
<dbReference type="PROSITE" id="PS00973">
    <property type="entry name" value="USP_2"/>
    <property type="match status" value="1"/>
</dbReference>
<dbReference type="GeneID" id="109530541"/>
<dbReference type="OrthoDB" id="10062454at2759"/>
<accession>A0A3Q2Z0E4</accession>
<dbReference type="Proteomes" id="UP000264820">
    <property type="component" value="Unplaced"/>
</dbReference>
<evidence type="ECO:0000259" key="3">
    <source>
        <dbReference type="PROSITE" id="PS50235"/>
    </source>
</evidence>
<feature type="compositionally biased region" description="Polar residues" evidence="2">
    <location>
        <begin position="48"/>
        <end position="60"/>
    </location>
</feature>
<feature type="domain" description="USP" evidence="3">
    <location>
        <begin position="80"/>
        <end position="766"/>
    </location>
</feature>
<evidence type="ECO:0000256" key="1">
    <source>
        <dbReference type="RuleBase" id="RU366025"/>
    </source>
</evidence>
<dbReference type="InterPro" id="IPR028889">
    <property type="entry name" value="USP"/>
</dbReference>
<dbReference type="AlphaFoldDB" id="A0A3Q2Z0E4"/>
<keyword evidence="1" id="KW-0378">Hydrolase</keyword>
<dbReference type="SUPFAM" id="SSF54001">
    <property type="entry name" value="Cysteine proteinases"/>
    <property type="match status" value="1"/>
</dbReference>
<protein>
    <recommendedName>
        <fullName evidence="1">Ubiquitin carboxyl-terminal hydrolase</fullName>
        <ecNumber evidence="1">3.4.19.12</ecNumber>
    </recommendedName>
</protein>
<dbReference type="RefSeq" id="XP_019749924.1">
    <property type="nucleotide sequence ID" value="XM_019894365.1"/>
</dbReference>
<dbReference type="GeneTree" id="ENSGT00910000144243"/>
<dbReference type="Pfam" id="PF00443">
    <property type="entry name" value="UCH"/>
    <property type="match status" value="2"/>
</dbReference>
<evidence type="ECO:0000313" key="4">
    <source>
        <dbReference type="Ensembl" id="ENSHCOP00000019367.1"/>
    </source>
</evidence>